<evidence type="ECO:0000313" key="2">
    <source>
        <dbReference type="Proteomes" id="UP000184356"/>
    </source>
</evidence>
<gene>
    <name evidence="1" type="ORF">ASPSYDRAFT_163890</name>
</gene>
<dbReference type="GeneID" id="63759280"/>
<organism evidence="1 2">
    <name type="scientific">Aspergillus sydowii CBS 593.65</name>
    <dbReference type="NCBI Taxonomy" id="1036612"/>
    <lineage>
        <taxon>Eukaryota</taxon>
        <taxon>Fungi</taxon>
        <taxon>Dikarya</taxon>
        <taxon>Ascomycota</taxon>
        <taxon>Pezizomycotina</taxon>
        <taxon>Eurotiomycetes</taxon>
        <taxon>Eurotiomycetidae</taxon>
        <taxon>Eurotiales</taxon>
        <taxon>Aspergillaceae</taxon>
        <taxon>Aspergillus</taxon>
        <taxon>Aspergillus subgen. Nidulantes</taxon>
    </lineage>
</organism>
<evidence type="ECO:0000313" key="1">
    <source>
        <dbReference type="EMBL" id="OJJ52889.1"/>
    </source>
</evidence>
<keyword evidence="2" id="KW-1185">Reference proteome</keyword>
<proteinExistence type="predicted"/>
<dbReference type="VEuPathDB" id="FungiDB:ASPSYDRAFT_163890"/>
<dbReference type="EMBL" id="KV878599">
    <property type="protein sequence ID" value="OJJ52889.1"/>
    <property type="molecule type" value="Genomic_DNA"/>
</dbReference>
<dbReference type="AlphaFoldDB" id="A0A1L9T0E5"/>
<reference evidence="2" key="1">
    <citation type="journal article" date="2017" name="Genome Biol.">
        <title>Comparative genomics reveals high biological diversity and specific adaptations in the industrially and medically important fungal genus Aspergillus.</title>
        <authorList>
            <person name="de Vries R.P."/>
            <person name="Riley R."/>
            <person name="Wiebenga A."/>
            <person name="Aguilar-Osorio G."/>
            <person name="Amillis S."/>
            <person name="Uchima C.A."/>
            <person name="Anderluh G."/>
            <person name="Asadollahi M."/>
            <person name="Askin M."/>
            <person name="Barry K."/>
            <person name="Battaglia E."/>
            <person name="Bayram O."/>
            <person name="Benocci T."/>
            <person name="Braus-Stromeyer S.A."/>
            <person name="Caldana C."/>
            <person name="Canovas D."/>
            <person name="Cerqueira G.C."/>
            <person name="Chen F."/>
            <person name="Chen W."/>
            <person name="Choi C."/>
            <person name="Clum A."/>
            <person name="Dos Santos R.A."/>
            <person name="Damasio A.R."/>
            <person name="Diallinas G."/>
            <person name="Emri T."/>
            <person name="Fekete E."/>
            <person name="Flipphi M."/>
            <person name="Freyberg S."/>
            <person name="Gallo A."/>
            <person name="Gournas C."/>
            <person name="Habgood R."/>
            <person name="Hainaut M."/>
            <person name="Harispe M.L."/>
            <person name="Henrissat B."/>
            <person name="Hilden K.S."/>
            <person name="Hope R."/>
            <person name="Hossain A."/>
            <person name="Karabika E."/>
            <person name="Karaffa L."/>
            <person name="Karanyi Z."/>
            <person name="Krasevec N."/>
            <person name="Kuo A."/>
            <person name="Kusch H."/>
            <person name="LaButti K."/>
            <person name="Lagendijk E.L."/>
            <person name="Lapidus A."/>
            <person name="Levasseur A."/>
            <person name="Lindquist E."/>
            <person name="Lipzen A."/>
            <person name="Logrieco A.F."/>
            <person name="MacCabe A."/>
            <person name="Maekelae M.R."/>
            <person name="Malavazi I."/>
            <person name="Melin P."/>
            <person name="Meyer V."/>
            <person name="Mielnichuk N."/>
            <person name="Miskei M."/>
            <person name="Molnar A.P."/>
            <person name="Mule G."/>
            <person name="Ngan C.Y."/>
            <person name="Orejas M."/>
            <person name="Orosz E."/>
            <person name="Ouedraogo J.P."/>
            <person name="Overkamp K.M."/>
            <person name="Park H.-S."/>
            <person name="Perrone G."/>
            <person name="Piumi F."/>
            <person name="Punt P.J."/>
            <person name="Ram A.F."/>
            <person name="Ramon A."/>
            <person name="Rauscher S."/>
            <person name="Record E."/>
            <person name="Riano-Pachon D.M."/>
            <person name="Robert V."/>
            <person name="Roehrig J."/>
            <person name="Ruller R."/>
            <person name="Salamov A."/>
            <person name="Salih N.S."/>
            <person name="Samson R.A."/>
            <person name="Sandor E."/>
            <person name="Sanguinetti M."/>
            <person name="Schuetze T."/>
            <person name="Sepcic K."/>
            <person name="Shelest E."/>
            <person name="Sherlock G."/>
            <person name="Sophianopoulou V."/>
            <person name="Squina F.M."/>
            <person name="Sun H."/>
            <person name="Susca A."/>
            <person name="Todd R.B."/>
            <person name="Tsang A."/>
            <person name="Unkles S.E."/>
            <person name="van de Wiele N."/>
            <person name="van Rossen-Uffink D."/>
            <person name="Oliveira J.V."/>
            <person name="Vesth T.C."/>
            <person name="Visser J."/>
            <person name="Yu J.-H."/>
            <person name="Zhou M."/>
            <person name="Andersen M.R."/>
            <person name="Archer D.B."/>
            <person name="Baker S.E."/>
            <person name="Benoit I."/>
            <person name="Brakhage A.A."/>
            <person name="Braus G.H."/>
            <person name="Fischer R."/>
            <person name="Frisvad J.C."/>
            <person name="Goldman G.H."/>
            <person name="Houbraken J."/>
            <person name="Oakley B."/>
            <person name="Pocsi I."/>
            <person name="Scazzocchio C."/>
            <person name="Seiboth B."/>
            <person name="vanKuyk P.A."/>
            <person name="Wortman J."/>
            <person name="Dyer P.S."/>
            <person name="Grigoriev I.V."/>
        </authorList>
    </citation>
    <scope>NUCLEOTIDE SEQUENCE [LARGE SCALE GENOMIC DNA]</scope>
    <source>
        <strain evidence="2">CBS 593.65</strain>
    </source>
</reference>
<accession>A0A1L9T0E5</accession>
<sequence length="198" mass="22556">MASPAEPSQKPRIAFISGPIDTGPDEAYFNTHYKPHIDTAINSGHNFVIGPITSGIDADALTYLLEYPISPSRITIFMTVAEDNAWGQEFRDRRVNVYVLEDIMANSQNRDAEMTAQSDYDILRWRTENEARGFYGPLYREGHLTNTERNWRRRRGVGFGEVLSEEDYRKLGYEGLIGDSTGETGTWRRIKDKLKGSK</sequence>
<dbReference type="Proteomes" id="UP000184356">
    <property type="component" value="Unassembled WGS sequence"/>
</dbReference>
<dbReference type="OrthoDB" id="5422905at2759"/>
<protein>
    <submittedName>
        <fullName evidence="1">Uncharacterized protein</fullName>
    </submittedName>
</protein>
<dbReference type="RefSeq" id="XP_040696695.1">
    <property type="nucleotide sequence ID" value="XM_040843207.1"/>
</dbReference>
<name>A0A1L9T0E5_9EURO</name>